<keyword evidence="20" id="KW-0670">Pyruvate</keyword>
<gene>
    <name evidence="12" type="primary">eno</name>
    <name evidence="18" type="ORF">B4U37_18860</name>
    <name evidence="19" type="ORF">FZC74_07890</name>
    <name evidence="20" type="ORF">FZC75_10005</name>
</gene>
<dbReference type="AlphaFoldDB" id="A0A1Y0CRS8"/>
<dbReference type="Gene3D" id="3.30.390.10">
    <property type="entry name" value="Enolase-like, N-terminal domain"/>
    <property type="match status" value="1"/>
</dbReference>
<feature type="binding site" evidence="12 15">
    <location>
        <position position="288"/>
    </location>
    <ligand>
        <name>Mg(2+)</name>
        <dbReference type="ChEBI" id="CHEBI:18420"/>
    </ligand>
</feature>
<keyword evidence="10 12" id="KW-0456">Lyase</keyword>
<sequence length="431" mass="46775">MPIISDVYAREVLDSRGNPTIEVEVYTESGAFGRALVPSGASTGEYEAVELRDGDKSRYLGKGVQQAVENVNEIIAPELVGLFDVLEQVAIDEALIDLDGTENKGKLGANAILGVSMAVARAAADFLQIPLYQHLGGFNSKTLPVPMMNIINGGEHADNNVDIQEFMVMPVGAENFKEALRMGAEIFHALKSVLSAKGLNTAVGDEGGFAPNLGSNEEALQTIIEAIEKAGYKPGEQVMLAMDAAASEFYNKEDGKYHLKGEGVVYTSAEMVDFYEKMADKYPIISIEDGLDENDWEGFKLLTERIGNKVQLVGDDLFVTNTKKLAEGIERKIGNSILIKVNQIGTLTETFEAIEMAKRAGYTAVISHRSGETEDSTIADIAVATNAGQIKTGAPSRTDRVAKYNQLLRIEDQLGDTARYDGLRSFYNLKK</sequence>
<dbReference type="Gene3D" id="3.20.20.120">
    <property type="entry name" value="Enolase-like C-terminal domain"/>
    <property type="match status" value="1"/>
</dbReference>
<dbReference type="UniPathway" id="UPA00109">
    <property type="reaction ID" value="UER00187"/>
</dbReference>
<feature type="binding site" evidence="12 15">
    <location>
        <position position="315"/>
    </location>
    <ligand>
        <name>Mg(2+)</name>
        <dbReference type="ChEBI" id="CHEBI:18420"/>
    </ligand>
</feature>
<comment type="pathway">
    <text evidence="1 12">Carbohydrate degradation; glycolysis; pyruvate from D-glyceraldehyde 3-phosphate: step 4/5.</text>
</comment>
<evidence type="ECO:0000259" key="17">
    <source>
        <dbReference type="SMART" id="SM01193"/>
    </source>
</evidence>
<dbReference type="NCBIfam" id="TIGR01060">
    <property type="entry name" value="eno"/>
    <property type="match status" value="1"/>
</dbReference>
<evidence type="ECO:0000256" key="11">
    <source>
        <dbReference type="ARBA" id="ARBA00048951"/>
    </source>
</evidence>
<reference evidence="18 21" key="1">
    <citation type="submission" date="2017-04" db="EMBL/GenBank/DDBJ databases">
        <title>Complete Genome Sequence of the Bacillus horikoshii 20a strain from Cuatro Cienegas, Coahuila, Mexico.</title>
        <authorList>
            <person name="Zarza E."/>
            <person name="Alcaraz L.D."/>
            <person name="Aguilar-Salinas B."/>
            <person name="Islas A."/>
            <person name="Olmedo-Alvarez G."/>
        </authorList>
    </citation>
    <scope>NUCLEOTIDE SEQUENCE [LARGE SCALE GENOMIC DNA]</scope>
    <source>
        <strain evidence="18 21">20a</strain>
    </source>
</reference>
<evidence type="ECO:0000256" key="1">
    <source>
        <dbReference type="ARBA" id="ARBA00005031"/>
    </source>
</evidence>
<name>A0A1Y0CRS8_9BACI</name>
<dbReference type="HAMAP" id="MF_00318">
    <property type="entry name" value="Enolase"/>
    <property type="match status" value="1"/>
</dbReference>
<dbReference type="EMBL" id="CP020880">
    <property type="protein sequence ID" value="ART77968.1"/>
    <property type="molecule type" value="Genomic_DNA"/>
</dbReference>
<protein>
    <recommendedName>
        <fullName evidence="4 12">Enolase</fullName>
        <ecNumber evidence="3 12">4.2.1.11</ecNumber>
    </recommendedName>
    <alternativeName>
        <fullName evidence="12">2-phospho-D-glycerate hydro-lyase</fullName>
    </alternativeName>
    <alternativeName>
        <fullName evidence="12">2-phosphoglycerate dehydratase</fullName>
    </alternativeName>
</protein>
<dbReference type="InterPro" id="IPR000941">
    <property type="entry name" value="Enolase"/>
</dbReference>
<evidence type="ECO:0000256" key="14">
    <source>
        <dbReference type="PIRSR" id="PIRSR001400-2"/>
    </source>
</evidence>
<comment type="cofactor">
    <cofactor evidence="15">
        <name>Mg(2+)</name>
        <dbReference type="ChEBI" id="CHEBI:18420"/>
    </cofactor>
    <text evidence="15">Mg(2+) is required for catalysis and for stabilizing the dimer.</text>
</comment>
<dbReference type="InterPro" id="IPR036849">
    <property type="entry name" value="Enolase-like_C_sf"/>
</dbReference>
<evidence type="ECO:0000313" key="22">
    <source>
        <dbReference type="Proteomes" id="UP000323393"/>
    </source>
</evidence>
<dbReference type="PRINTS" id="PR00148">
    <property type="entry name" value="ENOLASE"/>
</dbReference>
<comment type="catalytic activity">
    <reaction evidence="11">
        <text>(2R)-2-phosphoglycerate = phosphoenolpyruvate + H2O</text>
        <dbReference type="Rhea" id="RHEA:10164"/>
        <dbReference type="ChEBI" id="CHEBI:15377"/>
        <dbReference type="ChEBI" id="CHEBI:58289"/>
        <dbReference type="ChEBI" id="CHEBI:58702"/>
        <dbReference type="EC" id="4.2.1.11"/>
    </reaction>
    <physiologicalReaction direction="left-to-right" evidence="11">
        <dbReference type="Rhea" id="RHEA:10165"/>
    </physiologicalReaction>
</comment>
<dbReference type="GO" id="GO:0000287">
    <property type="term" value="F:magnesium ion binding"/>
    <property type="evidence" value="ECO:0007669"/>
    <property type="project" value="UniProtKB-UniRule"/>
</dbReference>
<dbReference type="KEGG" id="bhk:B4U37_18860"/>
<keyword evidence="8 12" id="KW-0460">Magnesium</keyword>
<feature type="binding site" evidence="14">
    <location>
        <position position="315"/>
    </location>
    <ligand>
        <name>substrate</name>
    </ligand>
</feature>
<comment type="cofactor">
    <cofactor evidence="12">
        <name>Mg(2+)</name>
        <dbReference type="ChEBI" id="CHEBI:18420"/>
    </cofactor>
    <text evidence="12">Binds a second Mg(2+) ion via substrate during catalysis.</text>
</comment>
<evidence type="ECO:0000313" key="18">
    <source>
        <dbReference type="EMBL" id="ART77968.1"/>
    </source>
</evidence>
<evidence type="ECO:0000256" key="2">
    <source>
        <dbReference type="ARBA" id="ARBA00009604"/>
    </source>
</evidence>
<dbReference type="Proteomes" id="UP000323393">
    <property type="component" value="Unassembled WGS sequence"/>
</dbReference>
<dbReference type="RefSeq" id="WP_010196826.1">
    <property type="nucleotide sequence ID" value="NZ_CP020880.1"/>
</dbReference>
<feature type="binding site" evidence="12 15">
    <location>
        <position position="243"/>
    </location>
    <ligand>
        <name>Mg(2+)</name>
        <dbReference type="ChEBI" id="CHEBI:18420"/>
    </ligand>
</feature>
<evidence type="ECO:0000256" key="13">
    <source>
        <dbReference type="PIRSR" id="PIRSR001400-1"/>
    </source>
</evidence>
<evidence type="ECO:0000259" key="16">
    <source>
        <dbReference type="SMART" id="SM01192"/>
    </source>
</evidence>
<feature type="binding site" evidence="12">
    <location>
        <position position="164"/>
    </location>
    <ligand>
        <name>(2R)-2-phosphoglycerate</name>
        <dbReference type="ChEBI" id="CHEBI:58289"/>
    </ligand>
</feature>
<evidence type="ECO:0000256" key="4">
    <source>
        <dbReference type="ARBA" id="ARBA00017068"/>
    </source>
</evidence>
<dbReference type="FunFam" id="3.20.20.120:FF:000001">
    <property type="entry name" value="Enolase"/>
    <property type="match status" value="1"/>
</dbReference>
<accession>A0A1Y0CRS8</accession>
<dbReference type="Pfam" id="PF00113">
    <property type="entry name" value="Enolase_C"/>
    <property type="match status" value="1"/>
</dbReference>
<dbReference type="PANTHER" id="PTHR11902">
    <property type="entry name" value="ENOLASE"/>
    <property type="match status" value="1"/>
</dbReference>
<feature type="domain" description="Enolase N-terminal" evidence="17">
    <location>
        <begin position="4"/>
        <end position="135"/>
    </location>
</feature>
<dbReference type="SUPFAM" id="SSF51604">
    <property type="entry name" value="Enolase C-terminal domain-like"/>
    <property type="match status" value="1"/>
</dbReference>
<feature type="binding site" evidence="14">
    <location>
        <position position="165"/>
    </location>
    <ligand>
        <name>substrate</name>
    </ligand>
</feature>
<dbReference type="InterPro" id="IPR020809">
    <property type="entry name" value="Enolase_CS"/>
</dbReference>
<dbReference type="GO" id="GO:0005576">
    <property type="term" value="C:extracellular region"/>
    <property type="evidence" value="ECO:0007669"/>
    <property type="project" value="UniProtKB-SubCell"/>
</dbReference>
<feature type="binding site" evidence="14">
    <location>
        <position position="288"/>
    </location>
    <ligand>
        <name>substrate</name>
    </ligand>
</feature>
<feature type="domain" description="Enolase C-terminal TIM barrel" evidence="16">
    <location>
        <begin position="140"/>
        <end position="428"/>
    </location>
</feature>
<dbReference type="PIRSF" id="PIRSF001400">
    <property type="entry name" value="Enolase"/>
    <property type="match status" value="1"/>
</dbReference>
<evidence type="ECO:0000256" key="5">
    <source>
        <dbReference type="ARBA" id="ARBA00022490"/>
    </source>
</evidence>
<dbReference type="SUPFAM" id="SSF54826">
    <property type="entry name" value="Enolase N-terminal domain-like"/>
    <property type="match status" value="1"/>
</dbReference>
<feature type="binding site" evidence="14">
    <location>
        <position position="156"/>
    </location>
    <ligand>
        <name>substrate</name>
    </ligand>
</feature>
<dbReference type="CDD" id="cd03313">
    <property type="entry name" value="enolase"/>
    <property type="match status" value="1"/>
</dbReference>
<dbReference type="EC" id="4.2.1.11" evidence="3 12"/>
<dbReference type="FunFam" id="3.30.390.10:FF:000001">
    <property type="entry name" value="Enolase"/>
    <property type="match status" value="1"/>
</dbReference>
<evidence type="ECO:0000256" key="15">
    <source>
        <dbReference type="PIRSR" id="PIRSR001400-3"/>
    </source>
</evidence>
<dbReference type="Proteomes" id="UP000324517">
    <property type="component" value="Unassembled WGS sequence"/>
</dbReference>
<dbReference type="PROSITE" id="PS00164">
    <property type="entry name" value="ENOLASE"/>
    <property type="match status" value="1"/>
</dbReference>
<evidence type="ECO:0000256" key="8">
    <source>
        <dbReference type="ARBA" id="ARBA00022842"/>
    </source>
</evidence>
<keyword evidence="7 12" id="KW-0479">Metal-binding</keyword>
<evidence type="ECO:0000313" key="21">
    <source>
        <dbReference type="Proteomes" id="UP000195573"/>
    </source>
</evidence>
<dbReference type="GO" id="GO:0004634">
    <property type="term" value="F:phosphopyruvate hydratase activity"/>
    <property type="evidence" value="ECO:0007669"/>
    <property type="project" value="UniProtKB-UniRule"/>
</dbReference>
<dbReference type="GO" id="GO:0006096">
    <property type="term" value="P:glycolytic process"/>
    <property type="evidence" value="ECO:0007669"/>
    <property type="project" value="UniProtKB-UniRule"/>
</dbReference>
<evidence type="ECO:0000313" key="23">
    <source>
        <dbReference type="Proteomes" id="UP000324517"/>
    </source>
</evidence>
<dbReference type="SMART" id="SM01193">
    <property type="entry name" value="Enolase_N"/>
    <property type="match status" value="1"/>
</dbReference>
<keyword evidence="5 12" id="KW-0963">Cytoplasm</keyword>
<feature type="binding site" evidence="14">
    <location>
        <begin position="367"/>
        <end position="370"/>
    </location>
    <ligand>
        <name>substrate</name>
    </ligand>
</feature>
<evidence type="ECO:0000256" key="10">
    <source>
        <dbReference type="ARBA" id="ARBA00023239"/>
    </source>
</evidence>
<proteinExistence type="inferred from homology"/>
<dbReference type="EMBL" id="VTEU01000002">
    <property type="protein sequence ID" value="TYS60061.1"/>
    <property type="molecule type" value="Genomic_DNA"/>
</dbReference>
<evidence type="ECO:0000256" key="7">
    <source>
        <dbReference type="ARBA" id="ARBA00022723"/>
    </source>
</evidence>
<feature type="binding site" evidence="12">
    <location>
        <position position="370"/>
    </location>
    <ligand>
        <name>(2R)-2-phosphoglycerate</name>
        <dbReference type="ChEBI" id="CHEBI:58289"/>
    </ligand>
</feature>
<feature type="binding site" evidence="14">
    <location>
        <position position="391"/>
    </location>
    <ligand>
        <name>substrate</name>
    </ligand>
</feature>
<dbReference type="InterPro" id="IPR020811">
    <property type="entry name" value="Enolase_N"/>
</dbReference>
<feature type="binding site" evidence="12">
    <location>
        <position position="369"/>
    </location>
    <ligand>
        <name>(2R)-2-phosphoglycerate</name>
        <dbReference type="ChEBI" id="CHEBI:58289"/>
    </ligand>
</feature>
<feature type="active site" description="Proton donor" evidence="12 13">
    <location>
        <position position="206"/>
    </location>
</feature>
<dbReference type="Pfam" id="PF03952">
    <property type="entry name" value="Enolase_N"/>
    <property type="match status" value="1"/>
</dbReference>
<feature type="binding site" evidence="12">
    <location>
        <position position="340"/>
    </location>
    <ligand>
        <name>(2R)-2-phosphoglycerate</name>
        <dbReference type="ChEBI" id="CHEBI:58289"/>
    </ligand>
</feature>
<reference evidence="22 23" key="2">
    <citation type="submission" date="2019-08" db="EMBL/GenBank/DDBJ databases">
        <title>Bacillus genomes from the desert of Cuatro Cienegas, Coahuila.</title>
        <authorList>
            <person name="Olmedo-Alvarez G."/>
        </authorList>
    </citation>
    <scope>NUCLEOTIDE SEQUENCE [LARGE SCALE GENOMIC DNA]</scope>
    <source>
        <strain evidence="19 22">CH88_3T</strain>
        <strain evidence="20 23">CH98b_3T</strain>
    </source>
</reference>
<evidence type="ECO:0000313" key="20">
    <source>
        <dbReference type="EMBL" id="TYS72284.1"/>
    </source>
</evidence>
<dbReference type="OrthoDB" id="9804716at2"/>
<evidence type="ECO:0000256" key="3">
    <source>
        <dbReference type="ARBA" id="ARBA00012058"/>
    </source>
</evidence>
<comment type="function">
    <text evidence="12">Catalyzes the reversible conversion of 2-phosphoglycerate (2-PG) into phosphoenolpyruvate (PEP). It is essential for the degradation of carbohydrates via glycolysis.</text>
</comment>
<evidence type="ECO:0000313" key="19">
    <source>
        <dbReference type="EMBL" id="TYS60061.1"/>
    </source>
</evidence>
<comment type="similarity">
    <text evidence="2 12">Belongs to the enolase family.</text>
</comment>
<dbReference type="SFLD" id="SFLDS00001">
    <property type="entry name" value="Enolase"/>
    <property type="match status" value="1"/>
</dbReference>
<feature type="active site" description="Proton acceptor" evidence="12 13">
    <location>
        <position position="340"/>
    </location>
</feature>
<evidence type="ECO:0000256" key="12">
    <source>
        <dbReference type="HAMAP-Rule" id="MF_00318"/>
    </source>
</evidence>
<keyword evidence="21" id="KW-1185">Reference proteome</keyword>
<dbReference type="SMART" id="SM01192">
    <property type="entry name" value="Enolase_C"/>
    <property type="match status" value="1"/>
</dbReference>
<organism evidence="20 23">
    <name type="scientific">Sutcliffiella horikoshii</name>
    <dbReference type="NCBI Taxonomy" id="79883"/>
    <lineage>
        <taxon>Bacteria</taxon>
        <taxon>Bacillati</taxon>
        <taxon>Bacillota</taxon>
        <taxon>Bacilli</taxon>
        <taxon>Bacillales</taxon>
        <taxon>Bacillaceae</taxon>
        <taxon>Sutcliffiella</taxon>
    </lineage>
</organism>
<dbReference type="SFLD" id="SFLDF00002">
    <property type="entry name" value="enolase"/>
    <property type="match status" value="1"/>
</dbReference>
<keyword evidence="9 12" id="KW-0324">Glycolysis</keyword>
<keyword evidence="6 12" id="KW-0964">Secreted</keyword>
<dbReference type="GO" id="GO:0009986">
    <property type="term" value="C:cell surface"/>
    <property type="evidence" value="ECO:0007669"/>
    <property type="project" value="UniProtKB-SubCell"/>
</dbReference>
<dbReference type="InterPro" id="IPR029017">
    <property type="entry name" value="Enolase-like_N"/>
</dbReference>
<evidence type="ECO:0000256" key="9">
    <source>
        <dbReference type="ARBA" id="ARBA00023152"/>
    </source>
</evidence>
<dbReference type="SFLD" id="SFLDG00178">
    <property type="entry name" value="enolase"/>
    <property type="match status" value="1"/>
</dbReference>
<evidence type="ECO:0000256" key="6">
    <source>
        <dbReference type="ARBA" id="ARBA00022525"/>
    </source>
</evidence>
<dbReference type="GO" id="GO:0000015">
    <property type="term" value="C:phosphopyruvate hydratase complex"/>
    <property type="evidence" value="ECO:0007669"/>
    <property type="project" value="InterPro"/>
</dbReference>
<dbReference type="Proteomes" id="UP000195573">
    <property type="component" value="Chromosome"/>
</dbReference>
<dbReference type="PANTHER" id="PTHR11902:SF1">
    <property type="entry name" value="ENOLASE"/>
    <property type="match status" value="1"/>
</dbReference>
<dbReference type="GeneID" id="96740466"/>
<feature type="binding site" evidence="12">
    <location>
        <position position="391"/>
    </location>
    <ligand>
        <name>(2R)-2-phosphoglycerate</name>
        <dbReference type="ChEBI" id="CHEBI:58289"/>
    </ligand>
</feature>
<dbReference type="EMBL" id="VTET01000004">
    <property type="protein sequence ID" value="TYS72284.1"/>
    <property type="molecule type" value="Genomic_DNA"/>
</dbReference>
<comment type="subcellular location">
    <subcellularLocation>
        <location evidence="12">Cytoplasm</location>
    </subcellularLocation>
    <subcellularLocation>
        <location evidence="12">Secreted</location>
    </subcellularLocation>
    <subcellularLocation>
        <location evidence="12">Cell surface</location>
    </subcellularLocation>
    <text evidence="12">Fractions of enolase are present in both the cytoplasm and on the cell surface.</text>
</comment>
<dbReference type="InterPro" id="IPR020810">
    <property type="entry name" value="Enolase_C"/>
</dbReference>